<feature type="compositionally biased region" description="Basic and acidic residues" evidence="1">
    <location>
        <begin position="18"/>
        <end position="27"/>
    </location>
</feature>
<dbReference type="EMBL" id="JASMQC010000014">
    <property type="protein sequence ID" value="KAK1940548.1"/>
    <property type="molecule type" value="Genomic_DNA"/>
</dbReference>
<protein>
    <submittedName>
        <fullName evidence="2">Uncharacterized protein</fullName>
    </submittedName>
</protein>
<evidence type="ECO:0000256" key="1">
    <source>
        <dbReference type="SAM" id="MobiDB-lite"/>
    </source>
</evidence>
<feature type="region of interest" description="Disordered" evidence="1">
    <location>
        <begin position="1"/>
        <end position="27"/>
    </location>
</feature>
<accession>A0AAD9GLV3</accession>
<evidence type="ECO:0000313" key="2">
    <source>
        <dbReference type="EMBL" id="KAK1940548.1"/>
    </source>
</evidence>
<keyword evidence="3" id="KW-1185">Reference proteome</keyword>
<evidence type="ECO:0000313" key="3">
    <source>
        <dbReference type="Proteomes" id="UP001259832"/>
    </source>
</evidence>
<gene>
    <name evidence="2" type="ORF">P3T76_007999</name>
</gene>
<proteinExistence type="predicted"/>
<sequence>MESNTSMTGRKRRTHQPQQDEKGRNEGVKAIGFQVRSATGAAGTGSTNHLLQYSTLSCWQSYVRPKEALVLALETKTLLSKIRILNKNACAVSVSVAVENRPRSYVHGMLGMIWYGELPWLLRLENLPHNREVCVRLPFFPCNFVRVQPLGVPSDDIEAVAGPSLCTVLNHTTENLLFGSSLRASQPFMDCLSDHCSGYVVKSPEWMARQREYLLDERIARLESTLFS</sequence>
<organism evidence="2 3">
    <name type="scientific">Phytophthora citrophthora</name>
    <dbReference type="NCBI Taxonomy" id="4793"/>
    <lineage>
        <taxon>Eukaryota</taxon>
        <taxon>Sar</taxon>
        <taxon>Stramenopiles</taxon>
        <taxon>Oomycota</taxon>
        <taxon>Peronosporomycetes</taxon>
        <taxon>Peronosporales</taxon>
        <taxon>Peronosporaceae</taxon>
        <taxon>Phytophthora</taxon>
    </lineage>
</organism>
<dbReference type="Proteomes" id="UP001259832">
    <property type="component" value="Unassembled WGS sequence"/>
</dbReference>
<dbReference type="AlphaFoldDB" id="A0AAD9GLV3"/>
<reference evidence="2" key="1">
    <citation type="submission" date="2023-08" db="EMBL/GenBank/DDBJ databases">
        <title>Reference Genome Resource for the Citrus Pathogen Phytophthora citrophthora.</title>
        <authorList>
            <person name="Moller H."/>
            <person name="Coetzee B."/>
            <person name="Rose L.J."/>
            <person name="Van Niekerk J.M."/>
        </authorList>
    </citation>
    <scope>NUCLEOTIDE SEQUENCE</scope>
    <source>
        <strain evidence="2">STE-U-9442</strain>
    </source>
</reference>
<comment type="caution">
    <text evidence="2">The sequence shown here is derived from an EMBL/GenBank/DDBJ whole genome shotgun (WGS) entry which is preliminary data.</text>
</comment>
<name>A0AAD9GLV3_9STRA</name>